<dbReference type="Proteomes" id="UP000509684">
    <property type="component" value="Chromosome"/>
</dbReference>
<dbReference type="SMART" id="SM01079">
    <property type="entry name" value="CHASE"/>
    <property type="match status" value="1"/>
</dbReference>
<evidence type="ECO:0000256" key="4">
    <source>
        <dbReference type="ARBA" id="ARBA00023136"/>
    </source>
</evidence>
<evidence type="ECO:0000256" key="1">
    <source>
        <dbReference type="ARBA" id="ARBA00004370"/>
    </source>
</evidence>
<feature type="transmembrane region" description="Helical" evidence="6">
    <location>
        <begin position="634"/>
        <end position="652"/>
    </location>
</feature>
<dbReference type="InterPro" id="IPR000700">
    <property type="entry name" value="PAS-assoc_C"/>
</dbReference>
<dbReference type="PROSITE" id="PS50839">
    <property type="entry name" value="CHASE"/>
    <property type="match status" value="1"/>
</dbReference>
<dbReference type="Gene3D" id="3.30.450.350">
    <property type="entry name" value="CHASE domain"/>
    <property type="match status" value="1"/>
</dbReference>
<dbReference type="EMBL" id="CP058708">
    <property type="protein sequence ID" value="QLH52210.1"/>
    <property type="molecule type" value="Genomic_DNA"/>
</dbReference>
<feature type="transmembrane region" description="Helical" evidence="6">
    <location>
        <begin position="123"/>
        <end position="143"/>
    </location>
</feature>
<protein>
    <submittedName>
        <fullName evidence="10">PAS domain S-box protein</fullName>
    </submittedName>
</protein>
<proteinExistence type="predicted"/>
<name>A0A7D5NEC9_9PROT</name>
<dbReference type="KEGG" id="acog:HWD57_22340"/>
<dbReference type="InterPro" id="IPR042240">
    <property type="entry name" value="CHASE_sf"/>
</dbReference>
<dbReference type="Pfam" id="PF03924">
    <property type="entry name" value="CHASE"/>
    <property type="match status" value="1"/>
</dbReference>
<feature type="transmembrane region" description="Helical" evidence="6">
    <location>
        <begin position="246"/>
        <end position="264"/>
    </location>
</feature>
<feature type="transmembrane region" description="Helical" evidence="6">
    <location>
        <begin position="85"/>
        <end position="103"/>
    </location>
</feature>
<dbReference type="InterPro" id="IPR013656">
    <property type="entry name" value="PAS_4"/>
</dbReference>
<dbReference type="InterPro" id="IPR052155">
    <property type="entry name" value="Biofilm_reg_signaling"/>
</dbReference>
<feature type="domain" description="CHASE" evidence="9">
    <location>
        <begin position="457"/>
        <end position="550"/>
    </location>
</feature>
<evidence type="ECO:0000259" key="7">
    <source>
        <dbReference type="PROSITE" id="PS50112"/>
    </source>
</evidence>
<evidence type="ECO:0000256" key="6">
    <source>
        <dbReference type="SAM" id="Phobius"/>
    </source>
</evidence>
<dbReference type="PROSITE" id="PS50113">
    <property type="entry name" value="PAC"/>
    <property type="match status" value="2"/>
</dbReference>
<sequence length="1262" mass="138612">MVSQLLQSFVVSYMVMLCVRLAFFPDVGLGPESKLLLVTLLVLGLTLFLPLWGMNSRRVIANLVWVSVIIGITLPLTAWQVGSTVQWALPLIGILGALAIVLLERSPLPSPSRQRRLFELDAWQWVAALGFLALLCLAAMTIWFGAGQQAPDANALIRLLVAACAVPLVWAKRVSGIRRGEDPVRNLEKCAAWLMLWLMTSNVVLAFNFEWLNAHSQNQMPVASAAGVMAALFAFGFAVKLAPIRRWLPVATVVFAIAWSMAAARTFPQIMVSMLPVSGLVIGLFLPVKRHWLAMLLWLVVLTSPAIVLGLLHHALVMHGLVGSLVFGMTRWLNQNSGAYSVVADRPDVVQAPGNSFLAETAGNRFGIATALVALVLGSGWLYTLRLEDHESLRAGAKRRAEELVHLIEQSLQDAEHMAEAMRPELLPAISSQQAFAAELGELQRLAGKGIVLEWAPKGIIKYIHPLPGNESAIGHNLLTDPGRAAMIRKIIETGKPEWTGPIPLVQGGFGMLYQTPVYRNSAAKTTRSFVGVAQSLVKLPLAVEAFIQSQDRYMYRVRIGVGKVEPVLVLNQWPAVAVEADDDLIAGHARHTPHHDQDHPHWGIRPTSEHPLTSQITIEVSAMPHLDANASKVPARLQIMLIIAFLLGWLVRTLTRQQMRVSALAQHENELSQMREILSQDLTGKLLFGVDGQVIWMNEAASPTLNAPPEKLAGFNCFTNPVFCARGWDALARATLADGYPRGFENREGGAFGQKLDVKVTLFRVTIGGQHHLLSQVLDLTEIHAAQQALEDSEERFRHFMDNSPTIAWLKDESGRYVYFNKTYERLVAGADRALWLGKTDADLFHAEVAAEFRNNDLAVLQSGQAATVVESTVDRNGVTRFWLNNTFSFANDKGQRFIAGIGLDITERKQLEDELSDSWMFVQRILDSLPNHIAVIDADGTIIAVNEAWRKFAHENGNGQGEMMPTGTDVGGNYLTVCNDSSGEERSTALHVADGIRKVLDGKLACFKLEYPCASPECERWYSLDFVPIDGESKGVAIHTDITLRKLAETTLRTQTAKLNAILENSAVGIALVRDRKIVWGNLKLATLLKLSAEALPGYSLSQCYATPEDYDRFGRECYPVLASGTPYIVEMPIMAADETIFWARISGQAINPDAPLDASIWVVEDISERKQMEQRSRQMLDIFEASPDFVGIASTDGKAVYLNPAGRALIGMSKEADITSMDISGKRSHPPPFFYAAAGIAGSGGSSRPLRAARMTVPR</sequence>
<keyword evidence="3 6" id="KW-1133">Transmembrane helix</keyword>
<comment type="subcellular location">
    <subcellularLocation>
        <location evidence="1">Membrane</location>
    </subcellularLocation>
</comment>
<accession>A0A7D5NEC9</accession>
<evidence type="ECO:0000259" key="8">
    <source>
        <dbReference type="PROSITE" id="PS50113"/>
    </source>
</evidence>
<evidence type="ECO:0000313" key="11">
    <source>
        <dbReference type="Proteomes" id="UP000509684"/>
    </source>
</evidence>
<dbReference type="GO" id="GO:0003824">
    <property type="term" value="F:catalytic activity"/>
    <property type="evidence" value="ECO:0007669"/>
    <property type="project" value="UniProtKB-ARBA"/>
</dbReference>
<feature type="region of interest" description="Disordered" evidence="5">
    <location>
        <begin position="590"/>
        <end position="609"/>
    </location>
</feature>
<dbReference type="AlphaFoldDB" id="A0A7D5NEC9"/>
<dbReference type="PANTHER" id="PTHR44757">
    <property type="entry name" value="DIGUANYLATE CYCLASE DGCP"/>
    <property type="match status" value="1"/>
</dbReference>
<gene>
    <name evidence="10" type="ORF">HWD57_22340</name>
</gene>
<feature type="domain" description="PAC" evidence="8">
    <location>
        <begin position="1130"/>
        <end position="1181"/>
    </location>
</feature>
<feature type="domain" description="PAS" evidence="7">
    <location>
        <begin position="794"/>
        <end position="830"/>
    </location>
</feature>
<dbReference type="CDD" id="cd00130">
    <property type="entry name" value="PAS"/>
    <property type="match status" value="2"/>
</dbReference>
<dbReference type="PROSITE" id="PS50112">
    <property type="entry name" value="PAS"/>
    <property type="match status" value="2"/>
</dbReference>
<dbReference type="InterPro" id="IPR035965">
    <property type="entry name" value="PAS-like_dom_sf"/>
</dbReference>
<feature type="transmembrane region" description="Helical" evidence="6">
    <location>
        <begin position="59"/>
        <end position="79"/>
    </location>
</feature>
<feature type="transmembrane region" description="Helical" evidence="6">
    <location>
        <begin position="35"/>
        <end position="52"/>
    </location>
</feature>
<dbReference type="SUPFAM" id="SSF55785">
    <property type="entry name" value="PYP-like sensor domain (PAS domain)"/>
    <property type="match status" value="5"/>
</dbReference>
<keyword evidence="2 6" id="KW-0812">Transmembrane</keyword>
<evidence type="ECO:0000313" key="10">
    <source>
        <dbReference type="EMBL" id="QLH52210.1"/>
    </source>
</evidence>
<dbReference type="Pfam" id="PF08448">
    <property type="entry name" value="PAS_4"/>
    <property type="match status" value="2"/>
</dbReference>
<reference evidence="10 11" key="1">
    <citation type="journal article" date="2019" name="Microbiome">
        <title>Annotated bacterial chromosomes from frame-shift-corrected long-read metagenomic data.</title>
        <authorList>
            <person name="Arumugam K."/>
            <person name="Bagci C."/>
            <person name="Bessarab I."/>
            <person name="Beier S."/>
            <person name="Buchfink B."/>
            <person name="Gorska A."/>
            <person name="Qiu G."/>
            <person name="Huson D.H."/>
            <person name="Williams R.B.H."/>
        </authorList>
    </citation>
    <scope>NUCLEOTIDE SEQUENCE [LARGE SCALE GENOMIC DNA]</scope>
    <source>
        <strain evidence="10">SSA1</strain>
    </source>
</reference>
<evidence type="ECO:0000256" key="3">
    <source>
        <dbReference type="ARBA" id="ARBA00022989"/>
    </source>
</evidence>
<evidence type="ECO:0000256" key="2">
    <source>
        <dbReference type="ARBA" id="ARBA00022692"/>
    </source>
</evidence>
<feature type="domain" description="PAC" evidence="8">
    <location>
        <begin position="869"/>
        <end position="919"/>
    </location>
</feature>
<organism evidence="10 11">
    <name type="scientific">Candidatus Accumulibacter cognatus</name>
    <dbReference type="NCBI Taxonomy" id="2954383"/>
    <lineage>
        <taxon>Bacteria</taxon>
        <taxon>Pseudomonadati</taxon>
        <taxon>Pseudomonadota</taxon>
        <taxon>Betaproteobacteria</taxon>
        <taxon>Candidatus Accumulibacter</taxon>
    </lineage>
</organism>
<keyword evidence="4 6" id="KW-0472">Membrane</keyword>
<dbReference type="GO" id="GO:0016020">
    <property type="term" value="C:membrane"/>
    <property type="evidence" value="ECO:0007669"/>
    <property type="project" value="UniProtKB-SubCell"/>
</dbReference>
<feature type="transmembrane region" description="Helical" evidence="6">
    <location>
        <begin position="155"/>
        <end position="171"/>
    </location>
</feature>
<dbReference type="InterPro" id="IPR000014">
    <property type="entry name" value="PAS"/>
</dbReference>
<evidence type="ECO:0000259" key="9">
    <source>
        <dbReference type="PROSITE" id="PS50839"/>
    </source>
</evidence>
<dbReference type="PANTHER" id="PTHR44757:SF2">
    <property type="entry name" value="BIOFILM ARCHITECTURE MAINTENANCE PROTEIN MBAA"/>
    <property type="match status" value="1"/>
</dbReference>
<dbReference type="GO" id="GO:0007165">
    <property type="term" value="P:signal transduction"/>
    <property type="evidence" value="ECO:0007669"/>
    <property type="project" value="UniProtKB-ARBA"/>
</dbReference>
<dbReference type="SMART" id="SM00091">
    <property type="entry name" value="PAS"/>
    <property type="match status" value="4"/>
</dbReference>
<feature type="domain" description="PAS" evidence="7">
    <location>
        <begin position="1178"/>
        <end position="1218"/>
    </location>
</feature>
<feature type="transmembrane region" description="Helical" evidence="6">
    <location>
        <begin position="5"/>
        <end position="23"/>
    </location>
</feature>
<dbReference type="Gene3D" id="3.30.450.20">
    <property type="entry name" value="PAS domain"/>
    <property type="match status" value="3"/>
</dbReference>
<feature type="transmembrane region" description="Helical" evidence="6">
    <location>
        <begin position="270"/>
        <end position="288"/>
    </location>
</feature>
<feature type="transmembrane region" description="Helical" evidence="6">
    <location>
        <begin position="366"/>
        <end position="385"/>
    </location>
</feature>
<feature type="transmembrane region" description="Helical" evidence="6">
    <location>
        <begin position="191"/>
        <end position="209"/>
    </location>
</feature>
<dbReference type="NCBIfam" id="TIGR00229">
    <property type="entry name" value="sensory_box"/>
    <property type="match status" value="2"/>
</dbReference>
<feature type="transmembrane region" description="Helical" evidence="6">
    <location>
        <begin position="295"/>
        <end position="316"/>
    </location>
</feature>
<dbReference type="Pfam" id="PF13188">
    <property type="entry name" value="PAS_8"/>
    <property type="match status" value="1"/>
</dbReference>
<feature type="transmembrane region" description="Helical" evidence="6">
    <location>
        <begin position="221"/>
        <end position="239"/>
    </location>
</feature>
<dbReference type="InterPro" id="IPR006189">
    <property type="entry name" value="CHASE_dom"/>
</dbReference>
<evidence type="ECO:0000256" key="5">
    <source>
        <dbReference type="SAM" id="MobiDB-lite"/>
    </source>
</evidence>